<dbReference type="CDD" id="cd00475">
    <property type="entry name" value="Cis_IPPS"/>
    <property type="match status" value="1"/>
</dbReference>
<keyword evidence="2" id="KW-0460">Magnesium</keyword>
<dbReference type="GO" id="GO:0000287">
    <property type="term" value="F:magnesium ion binding"/>
    <property type="evidence" value="ECO:0007669"/>
    <property type="project" value="UniProtKB-UniRule"/>
</dbReference>
<feature type="binding site" evidence="2">
    <location>
        <begin position="17"/>
        <end position="20"/>
    </location>
    <ligand>
        <name>substrate</name>
    </ligand>
</feature>
<accession>A0A1H0D5C9</accession>
<gene>
    <name evidence="3" type="ORF">SAMN04488516_10436</name>
</gene>
<sequence length="235" mass="27056">MDKEEKLPAHLAIIMDGNGRWAKKRGLSRTEGHKEGVKRVKEVIAHCCKIGIKYLTLYTFSKENWKRPKTEISTLFNLLSEHLKKEEPSLKEQGIKLNILGELEDLPLFTKKIIQQVIRNTSQCKKMTLNLALNYSGREEIVQAVQKIIKQNLPPEKINIELISKNLYTTGQPDPDLIIRTSGEMRLSNFLIFQAAYAELYFTPVLWPDFTPDHLDQALLEYSKRERRFGGLGSC</sequence>
<dbReference type="EC" id="2.5.1.-" evidence="2"/>
<feature type="binding site" evidence="2">
    <location>
        <position position="65"/>
    </location>
    <ligand>
        <name>substrate</name>
    </ligand>
</feature>
<dbReference type="InterPro" id="IPR036424">
    <property type="entry name" value="UPP_synth-like_sf"/>
</dbReference>
<comment type="function">
    <text evidence="2">Catalyzes the condensation of isopentenyl diphosphate (IPP) with allylic pyrophosphates generating different type of terpenoids.</text>
</comment>
<reference evidence="3 4" key="1">
    <citation type="submission" date="2016-10" db="EMBL/GenBank/DDBJ databases">
        <authorList>
            <person name="de Groot N.N."/>
        </authorList>
    </citation>
    <scope>NUCLEOTIDE SEQUENCE [LARGE SCALE GENOMIC DNA]</scope>
    <source>
        <strain evidence="3 4">DSM 15269</strain>
    </source>
</reference>
<feature type="binding site" evidence="2">
    <location>
        <begin position="186"/>
        <end position="188"/>
    </location>
    <ligand>
        <name>substrate</name>
    </ligand>
</feature>
<evidence type="ECO:0000313" key="4">
    <source>
        <dbReference type="Proteomes" id="UP000199602"/>
    </source>
</evidence>
<keyword evidence="4" id="KW-1185">Reference proteome</keyword>
<feature type="active site" description="Proton acceptor" evidence="2">
    <location>
        <position position="64"/>
    </location>
</feature>
<dbReference type="PANTHER" id="PTHR10291">
    <property type="entry name" value="DEHYDRODOLICHYL DIPHOSPHATE SYNTHASE FAMILY MEMBER"/>
    <property type="match status" value="1"/>
</dbReference>
<evidence type="ECO:0000256" key="1">
    <source>
        <dbReference type="ARBA" id="ARBA00022679"/>
    </source>
</evidence>
<dbReference type="RefSeq" id="WP_092064690.1">
    <property type="nucleotide sequence ID" value="NZ_FNIN01000004.1"/>
</dbReference>
<dbReference type="GO" id="GO:0016094">
    <property type="term" value="P:polyprenol biosynthetic process"/>
    <property type="evidence" value="ECO:0007669"/>
    <property type="project" value="TreeGrafter"/>
</dbReference>
<dbReference type="NCBIfam" id="NF011405">
    <property type="entry name" value="PRK14830.1"/>
    <property type="match status" value="1"/>
</dbReference>
<dbReference type="GO" id="GO:0045547">
    <property type="term" value="F:ditrans,polycis-polyprenyl diphosphate synthase [(2E,6E)-farnesyl diphosphate specific] activity"/>
    <property type="evidence" value="ECO:0007669"/>
    <property type="project" value="TreeGrafter"/>
</dbReference>
<feature type="binding site" evidence="2">
    <location>
        <position position="21"/>
    </location>
    <ligand>
        <name>substrate</name>
    </ligand>
</feature>
<dbReference type="PANTHER" id="PTHR10291:SF0">
    <property type="entry name" value="DEHYDRODOLICHYL DIPHOSPHATE SYNTHASE 2"/>
    <property type="match status" value="1"/>
</dbReference>
<protein>
    <recommendedName>
        <fullName evidence="2">Isoprenyl transferase</fullName>
        <ecNumber evidence="2">2.5.1.-</ecNumber>
    </recommendedName>
</protein>
<dbReference type="HAMAP" id="MF_01139">
    <property type="entry name" value="ISPT"/>
    <property type="match status" value="1"/>
</dbReference>
<proteinExistence type="inferred from homology"/>
<dbReference type="EMBL" id="FNIN01000004">
    <property type="protein sequence ID" value="SDN65397.1"/>
    <property type="molecule type" value="Genomic_DNA"/>
</dbReference>
<comment type="subunit">
    <text evidence="2">Homodimer.</text>
</comment>
<feature type="binding site" evidence="2">
    <location>
        <position position="33"/>
    </location>
    <ligand>
        <name>substrate</name>
    </ligand>
</feature>
<dbReference type="OrthoDB" id="4191603at2"/>
<feature type="binding site" evidence="2">
    <location>
        <position position="16"/>
    </location>
    <ligand>
        <name>Mg(2+)</name>
        <dbReference type="ChEBI" id="CHEBI:18420"/>
    </ligand>
</feature>
<name>A0A1H0D5C9_9BACT</name>
<dbReference type="FunFam" id="3.40.1180.10:FF:000001">
    <property type="entry name" value="(2E,6E)-farnesyl-diphosphate-specific ditrans,polycis-undecaprenyl-diphosphate synthase"/>
    <property type="match status" value="1"/>
</dbReference>
<dbReference type="Proteomes" id="UP000199602">
    <property type="component" value="Unassembled WGS sequence"/>
</dbReference>
<comment type="cofactor">
    <cofactor evidence="2">
        <name>Mg(2+)</name>
        <dbReference type="ChEBI" id="CHEBI:18420"/>
    </cofactor>
    <text evidence="2">Binds 2 magnesium ions per subunit.</text>
</comment>
<keyword evidence="2" id="KW-0479">Metal-binding</keyword>
<keyword evidence="1 2" id="KW-0808">Transferase</keyword>
<dbReference type="SUPFAM" id="SSF64005">
    <property type="entry name" value="Undecaprenyl diphosphate synthase"/>
    <property type="match status" value="1"/>
</dbReference>
<feature type="binding site" evidence="2">
    <location>
        <position position="29"/>
    </location>
    <ligand>
        <name>substrate</name>
    </ligand>
</feature>
<evidence type="ECO:0000256" key="2">
    <source>
        <dbReference type="HAMAP-Rule" id="MF_01139"/>
    </source>
</evidence>
<feature type="active site" evidence="2">
    <location>
        <position position="16"/>
    </location>
</feature>
<dbReference type="Gene3D" id="3.40.1180.10">
    <property type="entry name" value="Decaprenyl diphosphate synthase-like"/>
    <property type="match status" value="1"/>
</dbReference>
<dbReference type="STRING" id="206665.SAMN04488516_10436"/>
<organism evidence="3 4">
    <name type="scientific">Desulfonauticus submarinus</name>
    <dbReference type="NCBI Taxonomy" id="206665"/>
    <lineage>
        <taxon>Bacteria</taxon>
        <taxon>Pseudomonadati</taxon>
        <taxon>Thermodesulfobacteriota</taxon>
        <taxon>Desulfovibrionia</taxon>
        <taxon>Desulfovibrionales</taxon>
        <taxon>Desulfonauticaceae</taxon>
        <taxon>Desulfonauticus</taxon>
    </lineage>
</organism>
<feature type="binding site" evidence="2">
    <location>
        <position position="67"/>
    </location>
    <ligand>
        <name>substrate</name>
    </ligand>
</feature>
<dbReference type="Pfam" id="PF01255">
    <property type="entry name" value="Prenyltransf"/>
    <property type="match status" value="1"/>
</dbReference>
<feature type="binding site" evidence="2">
    <location>
        <position position="180"/>
    </location>
    <ligand>
        <name>substrate</name>
    </ligand>
</feature>
<dbReference type="InterPro" id="IPR001441">
    <property type="entry name" value="UPP_synth-like"/>
</dbReference>
<comment type="similarity">
    <text evidence="2">Belongs to the UPP synthase family.</text>
</comment>
<dbReference type="AlphaFoldDB" id="A0A1H0D5C9"/>
<evidence type="ECO:0000313" key="3">
    <source>
        <dbReference type="EMBL" id="SDN65397.1"/>
    </source>
</evidence>
<dbReference type="NCBIfam" id="TIGR00055">
    <property type="entry name" value="uppS"/>
    <property type="match status" value="1"/>
</dbReference>
<feature type="binding site" evidence="2">
    <location>
        <position position="199"/>
    </location>
    <ligand>
        <name>Mg(2+)</name>
        <dbReference type="ChEBI" id="CHEBI:18420"/>
    </ligand>
</feature>
<feature type="binding site" evidence="2">
    <location>
        <begin position="61"/>
        <end position="63"/>
    </location>
    <ligand>
        <name>substrate</name>
    </ligand>
</feature>